<evidence type="ECO:0000256" key="11">
    <source>
        <dbReference type="SAM" id="MobiDB-lite"/>
    </source>
</evidence>
<feature type="compositionally biased region" description="Low complexity" evidence="11">
    <location>
        <begin position="519"/>
        <end position="535"/>
    </location>
</feature>
<evidence type="ECO:0000256" key="3">
    <source>
        <dbReference type="ARBA" id="ARBA00022741"/>
    </source>
</evidence>
<dbReference type="GO" id="GO:0005730">
    <property type="term" value="C:nucleolus"/>
    <property type="evidence" value="ECO:0007669"/>
    <property type="project" value="UniProtKB-SubCell"/>
</dbReference>
<dbReference type="GO" id="GO:0005524">
    <property type="term" value="F:ATP binding"/>
    <property type="evidence" value="ECO:0007669"/>
    <property type="project" value="UniProtKB-UniRule"/>
</dbReference>
<evidence type="ECO:0000256" key="2">
    <source>
        <dbReference type="ARBA" id="ARBA00022552"/>
    </source>
</evidence>
<feature type="domain" description="Helicase ATP-binding" evidence="12">
    <location>
        <begin position="188"/>
        <end position="432"/>
    </location>
</feature>
<evidence type="ECO:0000256" key="9">
    <source>
        <dbReference type="RuleBase" id="RU000492"/>
    </source>
</evidence>
<evidence type="ECO:0000256" key="5">
    <source>
        <dbReference type="ARBA" id="ARBA00022806"/>
    </source>
</evidence>
<dbReference type="Pfam" id="PF00270">
    <property type="entry name" value="DEAD"/>
    <property type="match status" value="2"/>
</dbReference>
<dbReference type="SMART" id="SM00487">
    <property type="entry name" value="DEXDc"/>
    <property type="match status" value="1"/>
</dbReference>
<keyword evidence="16" id="KW-1185">Reference proteome</keyword>
<evidence type="ECO:0000256" key="1">
    <source>
        <dbReference type="ARBA" id="ARBA00004604"/>
    </source>
</evidence>
<comment type="catalytic activity">
    <reaction evidence="10">
        <text>ATP + H2O = ADP + phosphate + H(+)</text>
        <dbReference type="Rhea" id="RHEA:13065"/>
        <dbReference type="ChEBI" id="CHEBI:15377"/>
        <dbReference type="ChEBI" id="CHEBI:15378"/>
        <dbReference type="ChEBI" id="CHEBI:30616"/>
        <dbReference type="ChEBI" id="CHEBI:43474"/>
        <dbReference type="ChEBI" id="CHEBI:456216"/>
        <dbReference type="EC" id="3.6.4.13"/>
    </reaction>
</comment>
<dbReference type="SUPFAM" id="SSF52540">
    <property type="entry name" value="P-loop containing nucleoside triphosphate hydrolases"/>
    <property type="match status" value="2"/>
</dbReference>
<dbReference type="InterPro" id="IPR001650">
    <property type="entry name" value="Helicase_C-like"/>
</dbReference>
<feature type="compositionally biased region" description="Basic and acidic residues" evidence="11">
    <location>
        <begin position="79"/>
        <end position="112"/>
    </location>
</feature>
<keyword evidence="5 9" id="KW-0347">Helicase</keyword>
<dbReference type="InterPro" id="IPR014001">
    <property type="entry name" value="Helicase_ATP-bd"/>
</dbReference>
<accession>A0A8E2E1E5</accession>
<keyword evidence="4 9" id="KW-0378">Hydrolase</keyword>
<evidence type="ECO:0000313" key="16">
    <source>
        <dbReference type="Proteomes" id="UP000250266"/>
    </source>
</evidence>
<dbReference type="GO" id="GO:0006364">
    <property type="term" value="P:rRNA processing"/>
    <property type="evidence" value="ECO:0007669"/>
    <property type="project" value="UniProtKB-KW"/>
</dbReference>
<feature type="region of interest" description="Disordered" evidence="11">
    <location>
        <begin position="1"/>
        <end position="117"/>
    </location>
</feature>
<dbReference type="GO" id="GO:0016787">
    <property type="term" value="F:hydrolase activity"/>
    <property type="evidence" value="ECO:0007669"/>
    <property type="project" value="UniProtKB-KW"/>
</dbReference>
<dbReference type="InterPro" id="IPR027417">
    <property type="entry name" value="P-loop_NTPase"/>
</dbReference>
<dbReference type="GO" id="GO:0003723">
    <property type="term" value="F:RNA binding"/>
    <property type="evidence" value="ECO:0007669"/>
    <property type="project" value="UniProtKB-UniRule"/>
</dbReference>
<protein>
    <recommendedName>
        <fullName evidence="10">ATP-dependent RNA helicase</fullName>
        <ecNumber evidence="10">3.6.4.13</ecNumber>
    </recommendedName>
</protein>
<reference evidence="15 16" key="1">
    <citation type="journal article" date="2016" name="Nat. Commun.">
        <title>Ectomycorrhizal ecology is imprinted in the genome of the dominant symbiotic fungus Cenococcum geophilum.</title>
        <authorList>
            <consortium name="DOE Joint Genome Institute"/>
            <person name="Peter M."/>
            <person name="Kohler A."/>
            <person name="Ohm R.A."/>
            <person name="Kuo A."/>
            <person name="Krutzmann J."/>
            <person name="Morin E."/>
            <person name="Arend M."/>
            <person name="Barry K.W."/>
            <person name="Binder M."/>
            <person name="Choi C."/>
            <person name="Clum A."/>
            <person name="Copeland A."/>
            <person name="Grisel N."/>
            <person name="Haridas S."/>
            <person name="Kipfer T."/>
            <person name="LaButti K."/>
            <person name="Lindquist E."/>
            <person name="Lipzen A."/>
            <person name="Maire R."/>
            <person name="Meier B."/>
            <person name="Mihaltcheva S."/>
            <person name="Molinier V."/>
            <person name="Murat C."/>
            <person name="Poggeler S."/>
            <person name="Quandt C.A."/>
            <person name="Sperisen C."/>
            <person name="Tritt A."/>
            <person name="Tisserant E."/>
            <person name="Crous P.W."/>
            <person name="Henrissat B."/>
            <person name="Nehls U."/>
            <person name="Egli S."/>
            <person name="Spatafora J.W."/>
            <person name="Grigoriev I.V."/>
            <person name="Martin F.M."/>
        </authorList>
    </citation>
    <scope>NUCLEOTIDE SEQUENCE [LARGE SCALE GENOMIC DNA]</scope>
    <source>
        <strain evidence="15 16">CBS 459.81</strain>
    </source>
</reference>
<dbReference type="PROSITE" id="PS51194">
    <property type="entry name" value="HELICASE_CTER"/>
    <property type="match status" value="1"/>
</dbReference>
<keyword evidence="6 9" id="KW-0067">ATP-binding</keyword>
<comment type="similarity">
    <text evidence="9">Belongs to the DEAD box helicase family.</text>
</comment>
<evidence type="ECO:0000313" key="15">
    <source>
        <dbReference type="EMBL" id="OCK75480.1"/>
    </source>
</evidence>
<dbReference type="Gene3D" id="3.40.50.300">
    <property type="entry name" value="P-loop containing nucleotide triphosphate hydrolases"/>
    <property type="match status" value="2"/>
</dbReference>
<dbReference type="CDD" id="cd18787">
    <property type="entry name" value="SF2_C_DEAD"/>
    <property type="match status" value="1"/>
</dbReference>
<evidence type="ECO:0000259" key="13">
    <source>
        <dbReference type="PROSITE" id="PS51194"/>
    </source>
</evidence>
<gene>
    <name evidence="15" type="ORF">K432DRAFT_437521</name>
</gene>
<evidence type="ECO:0000256" key="10">
    <source>
        <dbReference type="RuleBase" id="RU365068"/>
    </source>
</evidence>
<dbReference type="PROSITE" id="PS51195">
    <property type="entry name" value="Q_MOTIF"/>
    <property type="match status" value="1"/>
</dbReference>
<keyword evidence="3 9" id="KW-0547">Nucleotide-binding</keyword>
<dbReference type="Proteomes" id="UP000250266">
    <property type="component" value="Unassembled WGS sequence"/>
</dbReference>
<feature type="compositionally biased region" description="Low complexity" evidence="11">
    <location>
        <begin position="11"/>
        <end position="29"/>
    </location>
</feature>
<dbReference type="InterPro" id="IPR014014">
    <property type="entry name" value="RNA_helicase_DEAD_Q_motif"/>
</dbReference>
<dbReference type="Pfam" id="PF00271">
    <property type="entry name" value="Helicase_C"/>
    <property type="match status" value="1"/>
</dbReference>
<feature type="domain" description="DEAD-box RNA helicase Q" evidence="14">
    <location>
        <begin position="152"/>
        <end position="180"/>
    </location>
</feature>
<feature type="short sequence motif" description="Q motif" evidence="8">
    <location>
        <begin position="152"/>
        <end position="180"/>
    </location>
</feature>
<feature type="domain" description="Helicase C-terminal" evidence="13">
    <location>
        <begin position="568"/>
        <end position="736"/>
    </location>
</feature>
<name>A0A8E2E1E5_9PEZI</name>
<keyword evidence="7 10" id="KW-0694">RNA-binding</keyword>
<comment type="subcellular location">
    <subcellularLocation>
        <location evidence="1">Nucleus</location>
        <location evidence="1">Nucleolus</location>
    </subcellularLocation>
</comment>
<evidence type="ECO:0000256" key="8">
    <source>
        <dbReference type="PROSITE-ProRule" id="PRU00552"/>
    </source>
</evidence>
<dbReference type="OrthoDB" id="3370at2759"/>
<dbReference type="GO" id="GO:0003724">
    <property type="term" value="F:RNA helicase activity"/>
    <property type="evidence" value="ECO:0007669"/>
    <property type="project" value="UniProtKB-EC"/>
</dbReference>
<dbReference type="PROSITE" id="PS51192">
    <property type="entry name" value="HELICASE_ATP_BIND_1"/>
    <property type="match status" value="1"/>
</dbReference>
<evidence type="ECO:0000256" key="6">
    <source>
        <dbReference type="ARBA" id="ARBA00022840"/>
    </source>
</evidence>
<evidence type="ECO:0000256" key="7">
    <source>
        <dbReference type="ARBA" id="ARBA00022884"/>
    </source>
</evidence>
<feature type="compositionally biased region" description="Acidic residues" evidence="11">
    <location>
        <begin position="536"/>
        <end position="548"/>
    </location>
</feature>
<dbReference type="InterPro" id="IPR011545">
    <property type="entry name" value="DEAD/DEAH_box_helicase_dom"/>
</dbReference>
<proteinExistence type="inferred from homology"/>
<organism evidence="15 16">
    <name type="scientific">Lepidopterella palustris CBS 459.81</name>
    <dbReference type="NCBI Taxonomy" id="1314670"/>
    <lineage>
        <taxon>Eukaryota</taxon>
        <taxon>Fungi</taxon>
        <taxon>Dikarya</taxon>
        <taxon>Ascomycota</taxon>
        <taxon>Pezizomycotina</taxon>
        <taxon>Dothideomycetes</taxon>
        <taxon>Pleosporomycetidae</taxon>
        <taxon>Mytilinidiales</taxon>
        <taxon>Argynnaceae</taxon>
        <taxon>Lepidopterella</taxon>
    </lineage>
</organism>
<evidence type="ECO:0000256" key="4">
    <source>
        <dbReference type="ARBA" id="ARBA00022801"/>
    </source>
</evidence>
<dbReference type="SMART" id="SM00490">
    <property type="entry name" value="HELICc"/>
    <property type="match status" value="1"/>
</dbReference>
<dbReference type="CDD" id="cd17956">
    <property type="entry name" value="DEADc_DDX51"/>
    <property type="match status" value="1"/>
</dbReference>
<dbReference type="AlphaFoldDB" id="A0A8E2E1E5"/>
<keyword evidence="2" id="KW-0698">rRNA processing</keyword>
<dbReference type="PROSITE" id="PS00039">
    <property type="entry name" value="DEAD_ATP_HELICASE"/>
    <property type="match status" value="1"/>
</dbReference>
<sequence length="749" mass="83090">MAAPLFARYIPPKNTAPKPTTTTFPTLAPVEPKSEETLEKKPKRSKDRPKKRKREIEGDAEEQEDKEKALKKHKTVLSKYEKSSKLADLVRESSKIAPEEQTQKDPTPELHSADLTPLPQPAQVPEPDYQPTFSALPPWLAKPIIVSSSTKTPFKDLELDPKLVEKLEKKGYTEALAVQSAVLPMLRPGPQQHIGDICVSAATGSGKTLAYILPMVEGLQGRVVTKLSGLVVVPTRELVAQARTVAEQLCVGTKLKVGTAVGNVSFASEQEGLIKRGKRYDPESAKSLHEKANEQVRTGFVERGGILDDLMDMLPEHIPHYESKVDILICTPGRLVEHLQSTTGFHLRDVRWLVIDEADRLLDQSFQEWVDVLSNALEAETPPDQLSARKKIFLERQWPREGRELTKVVLSATMTKDLSKLGSLKLRRPKLVLVERDENNANSSVSGVLVSGDGDSFELPSTLKEWVIPVGDGLDKPLYLLDVLQTRILQNSREKKTLVNWKKDSVEEDMSSDSDRSDLLSSDSESSESPASSTSEDSDLLQSEESDSENNSSSDSQQHNRSQKQKLTMKTVGASPVESRVLIFTNNNENASRLSHLLSILHPPLKGILGTLTKSSATNSSRKILAAFNKGKIRVLIASDLASRGLDVPGLAHIVNYDLPRSVTNYVHRVGRTARAGKEGQAWTFYTKTEGRWFWNEIARSSAIRRARKVERAAADPEAVSEKMRKTYEAALKELQLAVEGRTGRAIER</sequence>
<evidence type="ECO:0000259" key="12">
    <source>
        <dbReference type="PROSITE" id="PS51192"/>
    </source>
</evidence>
<feature type="region of interest" description="Disordered" evidence="11">
    <location>
        <begin position="504"/>
        <end position="573"/>
    </location>
</feature>
<comment type="domain">
    <text evidence="10">The Q motif is unique to and characteristic of the DEAD box family of RNA helicases and controls ATP binding and hydrolysis.</text>
</comment>
<feature type="compositionally biased region" description="Basic residues" evidence="11">
    <location>
        <begin position="41"/>
        <end position="53"/>
    </location>
</feature>
<dbReference type="PANTHER" id="PTHR24031">
    <property type="entry name" value="RNA HELICASE"/>
    <property type="match status" value="1"/>
</dbReference>
<evidence type="ECO:0000259" key="14">
    <source>
        <dbReference type="PROSITE" id="PS51195"/>
    </source>
</evidence>
<dbReference type="InterPro" id="IPR000629">
    <property type="entry name" value="RNA-helicase_DEAD-box_CS"/>
</dbReference>
<comment type="function">
    <text evidence="10">RNA helicase.</text>
</comment>
<dbReference type="EMBL" id="KV745312">
    <property type="protein sequence ID" value="OCK75480.1"/>
    <property type="molecule type" value="Genomic_DNA"/>
</dbReference>
<dbReference type="EC" id="3.6.4.13" evidence="10"/>